<feature type="region of interest" description="Disordered" evidence="1">
    <location>
        <begin position="477"/>
        <end position="514"/>
    </location>
</feature>
<dbReference type="Pfam" id="PF11470">
    <property type="entry name" value="TUG-UBL1"/>
    <property type="match status" value="1"/>
</dbReference>
<dbReference type="GO" id="GO:0012506">
    <property type="term" value="C:vesicle membrane"/>
    <property type="evidence" value="ECO:0007669"/>
    <property type="project" value="TreeGrafter"/>
</dbReference>
<dbReference type="GO" id="GO:0005737">
    <property type="term" value="C:cytoplasm"/>
    <property type="evidence" value="ECO:0007669"/>
    <property type="project" value="TreeGrafter"/>
</dbReference>
<dbReference type="STRING" id="27835.A0A0N4Y0A0"/>
<dbReference type="InterPro" id="IPR059238">
    <property type="entry name" value="UBX1_UBXN9"/>
</dbReference>
<gene>
    <name evidence="3" type="ORF">NBR_LOCUS8935</name>
</gene>
<reference evidence="5" key="1">
    <citation type="submission" date="2016-04" db="UniProtKB">
        <authorList>
            <consortium name="WormBaseParasite"/>
        </authorList>
    </citation>
    <scope>IDENTIFICATION</scope>
</reference>
<protein>
    <submittedName>
        <fullName evidence="5">TUG-UBL1 domain-containing protein</fullName>
    </submittedName>
</protein>
<evidence type="ECO:0000313" key="4">
    <source>
        <dbReference type="Proteomes" id="UP000271162"/>
    </source>
</evidence>
<dbReference type="AlphaFoldDB" id="A0A0N4Y0A0"/>
<dbReference type="InterPro" id="IPR021569">
    <property type="entry name" value="TUG-UBL1"/>
</dbReference>
<evidence type="ECO:0000256" key="1">
    <source>
        <dbReference type="SAM" id="MobiDB-lite"/>
    </source>
</evidence>
<dbReference type="WBParaSite" id="NBR_0000893401-mRNA-1">
    <property type="protein sequence ID" value="NBR_0000893401-mRNA-1"/>
    <property type="gene ID" value="NBR_0000893401"/>
</dbReference>
<proteinExistence type="predicted"/>
<dbReference type="GO" id="GO:0006886">
    <property type="term" value="P:intracellular protein transport"/>
    <property type="evidence" value="ECO:0007669"/>
    <property type="project" value="TreeGrafter"/>
</dbReference>
<dbReference type="GO" id="GO:0042593">
    <property type="term" value="P:glucose homeostasis"/>
    <property type="evidence" value="ECO:0007669"/>
    <property type="project" value="TreeGrafter"/>
</dbReference>
<name>A0A0N4Y0A0_NIPBR</name>
<evidence type="ECO:0000313" key="3">
    <source>
        <dbReference type="EMBL" id="VDL72524.1"/>
    </source>
</evidence>
<keyword evidence="4" id="KW-1185">Reference proteome</keyword>
<dbReference type="EMBL" id="UYSL01020069">
    <property type="protein sequence ID" value="VDL72524.1"/>
    <property type="molecule type" value="Genomic_DNA"/>
</dbReference>
<feature type="compositionally biased region" description="Polar residues" evidence="1">
    <location>
        <begin position="237"/>
        <end position="247"/>
    </location>
</feature>
<dbReference type="CDD" id="cd17075">
    <property type="entry name" value="UBX1_UBXN9"/>
    <property type="match status" value="1"/>
</dbReference>
<dbReference type="InterPro" id="IPR029071">
    <property type="entry name" value="Ubiquitin-like_domsf"/>
</dbReference>
<evidence type="ECO:0000313" key="5">
    <source>
        <dbReference type="WBParaSite" id="NBR_0000893401-mRNA-1"/>
    </source>
</evidence>
<accession>A0A0N4Y0A0</accession>
<feature type="region of interest" description="Disordered" evidence="1">
    <location>
        <begin position="222"/>
        <end position="254"/>
    </location>
</feature>
<feature type="domain" description="TUG ubiquitin-like" evidence="2">
    <location>
        <begin position="8"/>
        <end position="70"/>
    </location>
</feature>
<dbReference type="PANTHER" id="PTHR46467">
    <property type="entry name" value="TETHER CONTAINING UBX DOMAIN FOR GLUT4"/>
    <property type="match status" value="1"/>
</dbReference>
<dbReference type="GO" id="GO:0005634">
    <property type="term" value="C:nucleus"/>
    <property type="evidence" value="ECO:0007669"/>
    <property type="project" value="TreeGrafter"/>
</dbReference>
<dbReference type="PANTHER" id="PTHR46467:SF1">
    <property type="entry name" value="TETHER CONTAINING UBX DOMAIN FOR GLUT4"/>
    <property type="match status" value="1"/>
</dbReference>
<sequence length="514" mass="57388">MSSVTVLCPNARRCPVKVTPGMLMRQVLEEACLRHGFEADEYQLQNQKRHVDLALPFRLSGLPNNATLEMVQAAKVALDSKVTIALQLPSGSRLEEEFPVSSTLFEVLQRFSQSGGEDLTVCGDSLAPSCSYMNRQYTGPLELQRTTLASIGILSGKCLIRYQRIALSKEQLDEIAARIASESAHKEAMLAAYAEKKAENEAREKLEAARLARFEEELRLEKERKSAEAATEEPMETDNQPAQSTAPVFSRDLLGSPPRNNSGWSFDAPVFSTAPVSQHAREDRLSTLNRLLHQENEAAATVAAVAAGPVAPCERRAVIFQRQSDGQAENELSDEFFEVRVDDLKVRQKELREEVKLTTQRALVPSKYIKQKNRERKLAAYPHTVIRLPLGNEKVVQLQFLSAEPVSRLFEWIRNTTSRNAQFTLSLVNLKIKESDTENFVDADLAPKSTVLDEANRMSSEWLSHNTVFKPYTAVVEEDERTTKRPASTMPGASSDIAPPPQKATAAPRWLKKK</sequence>
<dbReference type="OMA" id="ICPNSRR"/>
<dbReference type="CDD" id="cd16105">
    <property type="entry name" value="Ubl_ASPSCR1_like"/>
    <property type="match status" value="1"/>
</dbReference>
<reference evidence="3 4" key="2">
    <citation type="submission" date="2018-11" db="EMBL/GenBank/DDBJ databases">
        <authorList>
            <consortium name="Pathogen Informatics"/>
        </authorList>
    </citation>
    <scope>NUCLEOTIDE SEQUENCE [LARGE SCALE GENOMIC DNA]</scope>
</reference>
<organism evidence="5">
    <name type="scientific">Nippostrongylus brasiliensis</name>
    <name type="common">Rat hookworm</name>
    <dbReference type="NCBI Taxonomy" id="27835"/>
    <lineage>
        <taxon>Eukaryota</taxon>
        <taxon>Metazoa</taxon>
        <taxon>Ecdysozoa</taxon>
        <taxon>Nematoda</taxon>
        <taxon>Chromadorea</taxon>
        <taxon>Rhabditida</taxon>
        <taxon>Rhabditina</taxon>
        <taxon>Rhabditomorpha</taxon>
        <taxon>Strongyloidea</taxon>
        <taxon>Heligmosomidae</taxon>
        <taxon>Nippostrongylus</taxon>
    </lineage>
</organism>
<evidence type="ECO:0000259" key="2">
    <source>
        <dbReference type="Pfam" id="PF11470"/>
    </source>
</evidence>
<dbReference type="Gene3D" id="3.10.20.90">
    <property type="entry name" value="Phosphatidylinositol 3-kinase Catalytic Subunit, Chain A, domain 1"/>
    <property type="match status" value="1"/>
</dbReference>
<dbReference type="Proteomes" id="UP000271162">
    <property type="component" value="Unassembled WGS sequence"/>
</dbReference>
<dbReference type="SUPFAM" id="SSF54236">
    <property type="entry name" value="Ubiquitin-like"/>
    <property type="match status" value="2"/>
</dbReference>